<comment type="subcellular location">
    <subcellularLocation>
        <location evidence="1">Nucleus</location>
    </subcellularLocation>
</comment>
<evidence type="ECO:0000313" key="5">
    <source>
        <dbReference type="EMBL" id="RDW64128.1"/>
    </source>
</evidence>
<dbReference type="InterPro" id="IPR001138">
    <property type="entry name" value="Zn2Cys6_DnaBD"/>
</dbReference>
<dbReference type="GO" id="GO:0005634">
    <property type="term" value="C:nucleus"/>
    <property type="evidence" value="ECO:0007669"/>
    <property type="project" value="UniProtKB-SubCell"/>
</dbReference>
<dbReference type="InterPro" id="IPR036864">
    <property type="entry name" value="Zn2-C6_fun-type_DNA-bd_sf"/>
</dbReference>
<keyword evidence="6" id="KW-1185">Reference proteome</keyword>
<dbReference type="Pfam" id="PF11951">
    <property type="entry name" value="Fungal_trans_2"/>
    <property type="match status" value="1"/>
</dbReference>
<dbReference type="GO" id="GO:0008270">
    <property type="term" value="F:zinc ion binding"/>
    <property type="evidence" value="ECO:0007669"/>
    <property type="project" value="InterPro"/>
</dbReference>
<proteinExistence type="predicted"/>
<name>A0A3D8QR34_9HELO</name>
<sequence length="746" mass="82012">MPRPKKPGAPEPKKRSRNGCWPCKARKVKCDEARPTCVNCQKQGDTCDYSIKLNWEGRGKKKSDGAAGTGQIDFNAGIISLGPSRPSFSIEIAPAKVNTPSDFENGSTEQSPSSHTAPPDMSMIDPALVGSGGPLYSDVMFGGIRTQMDQGYAQSYERYHASTTPSLERPAKRSRNEQDIIYSPTMPPPNYTSFPSYGTDAGSLTSPPSNAGTPSSHSDDGSKPYSGRPSSLSSQNSPGLRRLSVNSLLSGPPGIPAKDDRGLGSSNSSQSWPPTVQDETTTWGIDRGIKDLDVGKNDDMNAISGSAPTPTRDHLELILDCDGNNQPVEFGFGSETAFESGGYYNKPVSISIPRTLEPLPAKLLENPMNLLYFHHFINHTADCLVPHNCSSNPFKAILPRMAVSDPNLLSLLLAYSASHRARLLRQPEPAIRIALYVQDVFPSLRRALSDPQMIVSDSNLATAVMLTSLEIVSPKAFGVAVPWEKHLDTARQIISSRCKVRDRRISSDEKVSSFLWSWFSYLAVLGSLSGGNMSSNWILDFEVDEREDYQIDCILGFTGRCVRILAKIADFARTCDRLRVGQANWQPSDDIEFSATALLKELDVSRQHPAKPCTHIQSKDEAAYQWDILEMSATNEAFHWAGMIHIHRRLLGKTSSHPDVQTAVREVLGALYKVRPGSSAEACLLFPMFTAGCDVQEQAKRAYVLERIKNVERLGMTQVHQARSLMERVWETGKPWETLVAGEFFG</sequence>
<feature type="compositionally biased region" description="Polar residues" evidence="3">
    <location>
        <begin position="228"/>
        <end position="249"/>
    </location>
</feature>
<organism evidence="5 6">
    <name type="scientific">Coleophoma crateriformis</name>
    <dbReference type="NCBI Taxonomy" id="565419"/>
    <lineage>
        <taxon>Eukaryota</taxon>
        <taxon>Fungi</taxon>
        <taxon>Dikarya</taxon>
        <taxon>Ascomycota</taxon>
        <taxon>Pezizomycotina</taxon>
        <taxon>Leotiomycetes</taxon>
        <taxon>Helotiales</taxon>
        <taxon>Dermateaceae</taxon>
        <taxon>Coleophoma</taxon>
    </lineage>
</organism>
<feature type="compositionally biased region" description="Polar residues" evidence="3">
    <location>
        <begin position="191"/>
        <end position="216"/>
    </location>
</feature>
<feature type="region of interest" description="Disordered" evidence="3">
    <location>
        <begin position="98"/>
        <end position="129"/>
    </location>
</feature>
<dbReference type="GO" id="GO:0000976">
    <property type="term" value="F:transcription cis-regulatory region binding"/>
    <property type="evidence" value="ECO:0007669"/>
    <property type="project" value="TreeGrafter"/>
</dbReference>
<dbReference type="AlphaFoldDB" id="A0A3D8QR34"/>
<dbReference type="PROSITE" id="PS00463">
    <property type="entry name" value="ZN2_CY6_FUNGAL_1"/>
    <property type="match status" value="1"/>
</dbReference>
<dbReference type="PANTHER" id="PTHR37534">
    <property type="entry name" value="TRANSCRIPTIONAL ACTIVATOR PROTEIN UGA3"/>
    <property type="match status" value="1"/>
</dbReference>
<evidence type="ECO:0000259" key="4">
    <source>
        <dbReference type="PROSITE" id="PS50048"/>
    </source>
</evidence>
<feature type="compositionally biased region" description="Polar residues" evidence="3">
    <location>
        <begin position="98"/>
        <end position="116"/>
    </location>
</feature>
<dbReference type="Gene3D" id="4.10.240.10">
    <property type="entry name" value="Zn(2)-C6 fungal-type DNA-binding domain"/>
    <property type="match status" value="1"/>
</dbReference>
<dbReference type="CDD" id="cd00067">
    <property type="entry name" value="GAL4"/>
    <property type="match status" value="1"/>
</dbReference>
<feature type="compositionally biased region" description="Basic and acidic residues" evidence="3">
    <location>
        <begin position="169"/>
        <end position="178"/>
    </location>
</feature>
<dbReference type="OrthoDB" id="5229455at2759"/>
<dbReference type="GO" id="GO:0000981">
    <property type="term" value="F:DNA-binding transcription factor activity, RNA polymerase II-specific"/>
    <property type="evidence" value="ECO:0007669"/>
    <property type="project" value="InterPro"/>
</dbReference>
<dbReference type="Pfam" id="PF00172">
    <property type="entry name" value="Zn_clus"/>
    <property type="match status" value="1"/>
</dbReference>
<keyword evidence="2" id="KW-0539">Nucleus</keyword>
<dbReference type="SMART" id="SM00066">
    <property type="entry name" value="GAL4"/>
    <property type="match status" value="1"/>
</dbReference>
<evidence type="ECO:0000256" key="3">
    <source>
        <dbReference type="SAM" id="MobiDB-lite"/>
    </source>
</evidence>
<dbReference type="SUPFAM" id="SSF57701">
    <property type="entry name" value="Zn2/Cys6 DNA-binding domain"/>
    <property type="match status" value="1"/>
</dbReference>
<dbReference type="InterPro" id="IPR021858">
    <property type="entry name" value="Fun_TF"/>
</dbReference>
<dbReference type="GO" id="GO:0045944">
    <property type="term" value="P:positive regulation of transcription by RNA polymerase II"/>
    <property type="evidence" value="ECO:0007669"/>
    <property type="project" value="TreeGrafter"/>
</dbReference>
<dbReference type="EMBL" id="PDLN01000016">
    <property type="protein sequence ID" value="RDW64128.1"/>
    <property type="molecule type" value="Genomic_DNA"/>
</dbReference>
<dbReference type="PANTHER" id="PTHR37534:SF43">
    <property type="entry name" value="FINGER DOMAIN PROTEIN, PUTATIVE (AFU_ORTHOLOGUE AFUA_1G01850)-RELATED"/>
    <property type="match status" value="1"/>
</dbReference>
<comment type="caution">
    <text evidence="5">The sequence shown here is derived from an EMBL/GenBank/DDBJ whole genome shotgun (WGS) entry which is preliminary data.</text>
</comment>
<gene>
    <name evidence="5" type="ORF">BP5796_10630</name>
</gene>
<dbReference type="Proteomes" id="UP000256328">
    <property type="component" value="Unassembled WGS sequence"/>
</dbReference>
<evidence type="ECO:0000256" key="1">
    <source>
        <dbReference type="ARBA" id="ARBA00004123"/>
    </source>
</evidence>
<protein>
    <recommendedName>
        <fullName evidence="4">Zn(2)-C6 fungal-type domain-containing protein</fullName>
    </recommendedName>
</protein>
<feature type="region of interest" description="Disordered" evidence="3">
    <location>
        <begin position="160"/>
        <end position="284"/>
    </location>
</feature>
<accession>A0A3D8QR34</accession>
<dbReference type="PROSITE" id="PS50048">
    <property type="entry name" value="ZN2_CY6_FUNGAL_2"/>
    <property type="match status" value="1"/>
</dbReference>
<reference evidence="5 6" key="1">
    <citation type="journal article" date="2018" name="IMA Fungus">
        <title>IMA Genome-F 9: Draft genome sequence of Annulohypoxylon stygium, Aspergillus mulundensis, Berkeleyomyces basicola (syn. Thielaviopsis basicola), Ceratocystis smalleyi, two Cercospora beticola strains, Coleophoma cylindrospora, Fusarium fracticaudum, Phialophora cf. hyalina, and Morchella septimelata.</title>
        <authorList>
            <person name="Wingfield B.D."/>
            <person name="Bills G.F."/>
            <person name="Dong Y."/>
            <person name="Huang W."/>
            <person name="Nel W.J."/>
            <person name="Swalarsk-Parry B.S."/>
            <person name="Vaghefi N."/>
            <person name="Wilken P.M."/>
            <person name="An Z."/>
            <person name="de Beer Z.W."/>
            <person name="De Vos L."/>
            <person name="Chen L."/>
            <person name="Duong T.A."/>
            <person name="Gao Y."/>
            <person name="Hammerbacher A."/>
            <person name="Kikkert J.R."/>
            <person name="Li Y."/>
            <person name="Li H."/>
            <person name="Li K."/>
            <person name="Li Q."/>
            <person name="Liu X."/>
            <person name="Ma X."/>
            <person name="Naidoo K."/>
            <person name="Pethybridge S.J."/>
            <person name="Sun J."/>
            <person name="Steenkamp E.T."/>
            <person name="van der Nest M.A."/>
            <person name="van Wyk S."/>
            <person name="Wingfield M.J."/>
            <person name="Xiong C."/>
            <person name="Yue Q."/>
            <person name="Zhang X."/>
        </authorList>
    </citation>
    <scope>NUCLEOTIDE SEQUENCE [LARGE SCALE GENOMIC DNA]</scope>
    <source>
        <strain evidence="5 6">BP5796</strain>
    </source>
</reference>
<feature type="compositionally biased region" description="Polar residues" evidence="3">
    <location>
        <begin position="264"/>
        <end position="283"/>
    </location>
</feature>
<evidence type="ECO:0000313" key="6">
    <source>
        <dbReference type="Proteomes" id="UP000256328"/>
    </source>
</evidence>
<feature type="domain" description="Zn(2)-C6 fungal-type" evidence="4">
    <location>
        <begin position="19"/>
        <end position="49"/>
    </location>
</feature>
<evidence type="ECO:0000256" key="2">
    <source>
        <dbReference type="ARBA" id="ARBA00023242"/>
    </source>
</evidence>